<keyword evidence="2" id="KW-1185">Reference proteome</keyword>
<accession>A0A194X0D5</accession>
<dbReference type="OrthoDB" id="3542212at2759"/>
<dbReference type="Gene3D" id="3.30.70.100">
    <property type="match status" value="1"/>
</dbReference>
<dbReference type="EMBL" id="KQ947421">
    <property type="protein sequence ID" value="KUJ13653.1"/>
    <property type="molecule type" value="Genomic_DNA"/>
</dbReference>
<dbReference type="AlphaFoldDB" id="A0A194X0D5"/>
<dbReference type="RefSeq" id="XP_018068008.1">
    <property type="nucleotide sequence ID" value="XM_018215416.1"/>
</dbReference>
<dbReference type="GeneID" id="28825142"/>
<evidence type="ECO:0000313" key="1">
    <source>
        <dbReference type="EMBL" id="KUJ13653.1"/>
    </source>
</evidence>
<proteinExistence type="predicted"/>
<dbReference type="Proteomes" id="UP000070700">
    <property type="component" value="Unassembled WGS sequence"/>
</dbReference>
<dbReference type="KEGG" id="psco:LY89DRAFT_687061"/>
<dbReference type="PANTHER" id="PTHR42052:SF1">
    <property type="entry name" value="ABM DOMAIN-CONTAINING PROTEIN"/>
    <property type="match status" value="1"/>
</dbReference>
<gene>
    <name evidence="1" type="ORF">LY89DRAFT_687061</name>
</gene>
<dbReference type="InParanoid" id="A0A194X0D5"/>
<sequence length="209" mass="24086">MPILEICLLKTSPNLPHTSPVFLSALQKARTLLAQKVVNTNSRFYRCIEDPSLIYILGVWPSLARHKEFLASPQKAEILDEQNELFEFQWIIHIEIGEGGMKELPLEAPILGITRLFIKGDARETYQEVVHRSASVVDEGTKPFKVVKEWRIDCEEGKFEHVFVTGWVEEGSHDAFTKTMREEHPDFAPMRDTYEGTEIKHARDMEKSF</sequence>
<dbReference type="PANTHER" id="PTHR42052">
    <property type="entry name" value="ABM DOMAIN-CONTAINING PROTEIN"/>
    <property type="match status" value="1"/>
</dbReference>
<organism evidence="1 2">
    <name type="scientific">Mollisia scopiformis</name>
    <name type="common">Conifer needle endophyte fungus</name>
    <name type="synonym">Phialocephala scopiformis</name>
    <dbReference type="NCBI Taxonomy" id="149040"/>
    <lineage>
        <taxon>Eukaryota</taxon>
        <taxon>Fungi</taxon>
        <taxon>Dikarya</taxon>
        <taxon>Ascomycota</taxon>
        <taxon>Pezizomycotina</taxon>
        <taxon>Leotiomycetes</taxon>
        <taxon>Helotiales</taxon>
        <taxon>Mollisiaceae</taxon>
        <taxon>Mollisia</taxon>
    </lineage>
</organism>
<evidence type="ECO:0000313" key="2">
    <source>
        <dbReference type="Proteomes" id="UP000070700"/>
    </source>
</evidence>
<protein>
    <recommendedName>
        <fullName evidence="3">ABM domain-containing protein</fullName>
    </recommendedName>
</protein>
<name>A0A194X0D5_MOLSC</name>
<reference evidence="1 2" key="1">
    <citation type="submission" date="2015-10" db="EMBL/GenBank/DDBJ databases">
        <title>Full genome of DAOMC 229536 Phialocephala scopiformis, a fungal endophyte of spruce producing the potent anti-insectan compound rugulosin.</title>
        <authorList>
            <consortium name="DOE Joint Genome Institute"/>
            <person name="Walker A.K."/>
            <person name="Frasz S.L."/>
            <person name="Seifert K.A."/>
            <person name="Miller J.D."/>
            <person name="Mondo S.J."/>
            <person name="Labutti K."/>
            <person name="Lipzen A."/>
            <person name="Dockter R."/>
            <person name="Kennedy M."/>
            <person name="Grigoriev I.V."/>
            <person name="Spatafora J.W."/>
        </authorList>
    </citation>
    <scope>NUCLEOTIDE SEQUENCE [LARGE SCALE GENOMIC DNA]</scope>
    <source>
        <strain evidence="1 2">CBS 120377</strain>
    </source>
</reference>
<evidence type="ECO:0008006" key="3">
    <source>
        <dbReference type="Google" id="ProtNLM"/>
    </source>
</evidence>